<dbReference type="GO" id="GO:0042732">
    <property type="term" value="P:D-xylose metabolic process"/>
    <property type="evidence" value="ECO:0007669"/>
    <property type="project" value="InterPro"/>
</dbReference>
<dbReference type="PANTHER" id="PTHR43078">
    <property type="entry name" value="UDP-GLUCURONIC ACID DECARBOXYLASE-RELATED"/>
    <property type="match status" value="1"/>
</dbReference>
<protein>
    <submittedName>
        <fullName evidence="6">Nucleoside-diphosphate-sugar epimerase</fullName>
    </submittedName>
</protein>
<dbReference type="Proteomes" id="UP000182379">
    <property type="component" value="Unassembled WGS sequence"/>
</dbReference>
<dbReference type="Gene3D" id="3.40.50.720">
    <property type="entry name" value="NAD(P)-binding Rossmann-like Domain"/>
    <property type="match status" value="1"/>
</dbReference>
<feature type="domain" description="NAD-dependent epimerase/dehydratase" evidence="5">
    <location>
        <begin position="31"/>
        <end position="278"/>
    </location>
</feature>
<dbReference type="SUPFAM" id="SSF51735">
    <property type="entry name" value="NAD(P)-binding Rossmann-fold domains"/>
    <property type="match status" value="1"/>
</dbReference>
<dbReference type="InterPro" id="IPR001509">
    <property type="entry name" value="Epimerase_deHydtase"/>
</dbReference>
<organism evidence="6 7">
    <name type="scientific">Acidaminococcus fermentans</name>
    <dbReference type="NCBI Taxonomy" id="905"/>
    <lineage>
        <taxon>Bacteria</taxon>
        <taxon>Bacillati</taxon>
        <taxon>Bacillota</taxon>
        <taxon>Negativicutes</taxon>
        <taxon>Acidaminococcales</taxon>
        <taxon>Acidaminococcaceae</taxon>
        <taxon>Acidaminococcus</taxon>
    </lineage>
</organism>
<sequence length="352" mass="39415">MDIHEHPLYKEDVKRVAEMSLPWEKFQDSAVLISGATGLIGSFLIDVLMWRNTHENANCRIFALGRSMEKARKRFAYCVDSPLFHFVSHDINEPLHGKTDETIDYVLHLASNTHPVAYATDPIGTITTNIIGLKNMLDFSVLHHAKRFAFASSNEIYGENRGDQELFDEHYCGYIDCNTLRAGYPESKRCGEALCQAYLKQKGLDVVIPRFTRSYGPTMLESDTKAISQFIKKAVAEEDIVLKSAGNQYYSYTYMADAVSGLLTVLLLGKTGEAYNIADQSSDITLKDLAAIIANIAGTKVIFEIPDSTEKAGYSKATKARLDGGKIIKIRWNPFFNIYSGLQRTINILRTV</sequence>
<dbReference type="GO" id="GO:0005737">
    <property type="term" value="C:cytoplasm"/>
    <property type="evidence" value="ECO:0007669"/>
    <property type="project" value="TreeGrafter"/>
</dbReference>
<name>A0A1H2USI3_ACIFE</name>
<dbReference type="GO" id="GO:0070403">
    <property type="term" value="F:NAD+ binding"/>
    <property type="evidence" value="ECO:0007669"/>
    <property type="project" value="InterPro"/>
</dbReference>
<comment type="caution">
    <text evidence="6">The sequence shown here is derived from an EMBL/GenBank/DDBJ whole genome shotgun (WGS) entry which is preliminary data.</text>
</comment>
<dbReference type="RefSeq" id="WP_074704657.1">
    <property type="nucleotide sequence ID" value="NZ_FNOP01000003.1"/>
</dbReference>
<evidence type="ECO:0000256" key="4">
    <source>
        <dbReference type="ARBA" id="ARBA00023239"/>
    </source>
</evidence>
<gene>
    <name evidence="6" type="ORF">SAMN05216495_10315</name>
</gene>
<evidence type="ECO:0000256" key="1">
    <source>
        <dbReference type="ARBA" id="ARBA00001911"/>
    </source>
</evidence>
<comment type="cofactor">
    <cofactor evidence="1">
        <name>NAD(+)</name>
        <dbReference type="ChEBI" id="CHEBI:57540"/>
    </cofactor>
</comment>
<evidence type="ECO:0000256" key="3">
    <source>
        <dbReference type="ARBA" id="ARBA00023027"/>
    </source>
</evidence>
<dbReference type="PANTHER" id="PTHR43078:SF6">
    <property type="entry name" value="UDP-GLUCURONIC ACID DECARBOXYLASE 1"/>
    <property type="match status" value="1"/>
</dbReference>
<keyword evidence="4" id="KW-0456">Lyase</keyword>
<dbReference type="EMBL" id="FNOP01000003">
    <property type="protein sequence ID" value="SDW59081.1"/>
    <property type="molecule type" value="Genomic_DNA"/>
</dbReference>
<keyword evidence="3" id="KW-0520">NAD</keyword>
<evidence type="ECO:0000313" key="7">
    <source>
        <dbReference type="Proteomes" id="UP000182379"/>
    </source>
</evidence>
<accession>A0A1H2USI3</accession>
<proteinExistence type="predicted"/>
<dbReference type="InterPro" id="IPR044516">
    <property type="entry name" value="UXS-like"/>
</dbReference>
<keyword evidence="2" id="KW-0210">Decarboxylase</keyword>
<evidence type="ECO:0000259" key="5">
    <source>
        <dbReference type="Pfam" id="PF01370"/>
    </source>
</evidence>
<reference evidence="6 7" key="1">
    <citation type="submission" date="2016-10" db="EMBL/GenBank/DDBJ databases">
        <authorList>
            <person name="Varghese N."/>
            <person name="Submissions S."/>
        </authorList>
    </citation>
    <scope>NUCLEOTIDE SEQUENCE [LARGE SCALE GENOMIC DNA]</scope>
    <source>
        <strain evidence="6 7">WCC6</strain>
    </source>
</reference>
<evidence type="ECO:0000313" key="6">
    <source>
        <dbReference type="EMBL" id="SDW59081.1"/>
    </source>
</evidence>
<dbReference type="GO" id="GO:0048040">
    <property type="term" value="F:UDP-glucuronate decarboxylase activity"/>
    <property type="evidence" value="ECO:0007669"/>
    <property type="project" value="TreeGrafter"/>
</dbReference>
<dbReference type="AlphaFoldDB" id="A0A1H2USI3"/>
<evidence type="ECO:0000256" key="2">
    <source>
        <dbReference type="ARBA" id="ARBA00022793"/>
    </source>
</evidence>
<dbReference type="InterPro" id="IPR036291">
    <property type="entry name" value="NAD(P)-bd_dom_sf"/>
</dbReference>
<dbReference type="Pfam" id="PF01370">
    <property type="entry name" value="Epimerase"/>
    <property type="match status" value="1"/>
</dbReference>